<reference evidence="1" key="2">
    <citation type="journal article" date="2021" name="PeerJ">
        <title>Extensive microbial diversity within the chicken gut microbiome revealed by metagenomics and culture.</title>
        <authorList>
            <person name="Gilroy R."/>
            <person name="Ravi A."/>
            <person name="Getino M."/>
            <person name="Pursley I."/>
            <person name="Horton D.L."/>
            <person name="Alikhan N.F."/>
            <person name="Baker D."/>
            <person name="Gharbi K."/>
            <person name="Hall N."/>
            <person name="Watson M."/>
            <person name="Adriaenssens E.M."/>
            <person name="Foster-Nyarko E."/>
            <person name="Jarju S."/>
            <person name="Secka A."/>
            <person name="Antonio M."/>
            <person name="Oren A."/>
            <person name="Chaudhuri R.R."/>
            <person name="La Ragione R."/>
            <person name="Hildebrand F."/>
            <person name="Pallen M.J."/>
        </authorList>
    </citation>
    <scope>NUCLEOTIDE SEQUENCE</scope>
    <source>
        <strain evidence="1">2478</strain>
    </source>
</reference>
<evidence type="ECO:0000313" key="1">
    <source>
        <dbReference type="EMBL" id="MBO8477471.1"/>
    </source>
</evidence>
<comment type="caution">
    <text evidence="1">The sequence shown here is derived from an EMBL/GenBank/DDBJ whole genome shotgun (WGS) entry which is preliminary data.</text>
</comment>
<organism evidence="1 2">
    <name type="scientific">Candidatus Cryptobacteroides excrementipullorum</name>
    <dbReference type="NCBI Taxonomy" id="2840761"/>
    <lineage>
        <taxon>Bacteria</taxon>
        <taxon>Pseudomonadati</taxon>
        <taxon>Bacteroidota</taxon>
        <taxon>Bacteroidia</taxon>
        <taxon>Bacteroidales</taxon>
        <taxon>Candidatus Cryptobacteroides</taxon>
    </lineage>
</organism>
<reference evidence="1" key="1">
    <citation type="submission" date="2020-10" db="EMBL/GenBank/DDBJ databases">
        <authorList>
            <person name="Gilroy R."/>
        </authorList>
    </citation>
    <scope>NUCLEOTIDE SEQUENCE</scope>
    <source>
        <strain evidence="1">2478</strain>
    </source>
</reference>
<accession>A0A9D9ISH9</accession>
<protein>
    <submittedName>
        <fullName evidence="1">Uncharacterized protein</fullName>
    </submittedName>
</protein>
<gene>
    <name evidence="1" type="ORF">IAB80_01015</name>
</gene>
<dbReference type="Proteomes" id="UP000823771">
    <property type="component" value="Unassembled WGS sequence"/>
</dbReference>
<dbReference type="AlphaFoldDB" id="A0A9D9ISH9"/>
<sequence length="45" mass="5412">MDIKDFLSKLSFLRIRLIHFRLFGKHRSGIFYDKSLKDTRDPDNA</sequence>
<proteinExistence type="predicted"/>
<evidence type="ECO:0000313" key="2">
    <source>
        <dbReference type="Proteomes" id="UP000823771"/>
    </source>
</evidence>
<dbReference type="EMBL" id="JADILZ010000014">
    <property type="protein sequence ID" value="MBO8477471.1"/>
    <property type="molecule type" value="Genomic_DNA"/>
</dbReference>
<name>A0A9D9ISH9_9BACT</name>